<dbReference type="Proteomes" id="UP001363151">
    <property type="component" value="Unassembled WGS sequence"/>
</dbReference>
<dbReference type="EMBL" id="JBBJCI010000294">
    <property type="protein sequence ID" value="KAK7235244.1"/>
    <property type="molecule type" value="Genomic_DNA"/>
</dbReference>
<sequence>MCVVPGRAPRAETNSRRYVRVKRKTTTIFLNVEKSDSFGGVKQKIGEILDVARRRTRFDEIDVAEESAKPSA</sequence>
<accession>A0ABR1FPT5</accession>
<evidence type="ECO:0000313" key="2">
    <source>
        <dbReference type="Proteomes" id="UP001363151"/>
    </source>
</evidence>
<evidence type="ECO:0000313" key="1">
    <source>
        <dbReference type="EMBL" id="KAK7235244.1"/>
    </source>
</evidence>
<protein>
    <submittedName>
        <fullName evidence="1">Uncharacterized protein</fullName>
    </submittedName>
</protein>
<organism evidence="1 2">
    <name type="scientific">Aureococcus anophagefferens</name>
    <name type="common">Harmful bloom alga</name>
    <dbReference type="NCBI Taxonomy" id="44056"/>
    <lineage>
        <taxon>Eukaryota</taxon>
        <taxon>Sar</taxon>
        <taxon>Stramenopiles</taxon>
        <taxon>Ochrophyta</taxon>
        <taxon>Pelagophyceae</taxon>
        <taxon>Pelagomonadales</taxon>
        <taxon>Pelagomonadaceae</taxon>
        <taxon>Aureococcus</taxon>
    </lineage>
</organism>
<dbReference type="Gene3D" id="3.10.20.90">
    <property type="entry name" value="Phosphatidylinositol 3-kinase Catalytic Subunit, Chain A, domain 1"/>
    <property type="match status" value="1"/>
</dbReference>
<proteinExistence type="predicted"/>
<keyword evidence="2" id="KW-1185">Reference proteome</keyword>
<comment type="caution">
    <text evidence="1">The sequence shown here is derived from an EMBL/GenBank/DDBJ whole genome shotgun (WGS) entry which is preliminary data.</text>
</comment>
<reference evidence="1 2" key="1">
    <citation type="submission" date="2024-03" db="EMBL/GenBank/DDBJ databases">
        <title>Aureococcus anophagefferens CCMP1851 and Kratosvirus quantuckense: Draft genome of a second virus-susceptible host strain in the model system.</title>
        <authorList>
            <person name="Chase E."/>
            <person name="Truchon A.R."/>
            <person name="Schepens W."/>
            <person name="Wilhelm S.W."/>
        </authorList>
    </citation>
    <scope>NUCLEOTIDE SEQUENCE [LARGE SCALE GENOMIC DNA]</scope>
    <source>
        <strain evidence="1 2">CCMP1851</strain>
    </source>
</reference>
<name>A0ABR1FPT5_AURAN</name>
<gene>
    <name evidence="1" type="ORF">SO694_00144070</name>
</gene>